<protein>
    <recommendedName>
        <fullName evidence="5 6">Diaminopimelate decarboxylase</fullName>
        <shortName evidence="5">DAP decarboxylase</shortName>
        <shortName evidence="5">DAPDC</shortName>
        <ecNumber evidence="5 6">4.1.1.20</ecNumber>
    </recommendedName>
</protein>
<proteinExistence type="inferred from homology"/>
<dbReference type="GO" id="GO:0030170">
    <property type="term" value="F:pyridoxal phosphate binding"/>
    <property type="evidence" value="ECO:0007669"/>
    <property type="project" value="UniProtKB-UniRule"/>
</dbReference>
<evidence type="ECO:0000256" key="1">
    <source>
        <dbReference type="ARBA" id="ARBA00001933"/>
    </source>
</evidence>
<feature type="domain" description="Orn/DAP/Arg decarboxylase 2 N-terminal" evidence="9">
    <location>
        <begin position="57"/>
        <end position="308"/>
    </location>
</feature>
<dbReference type="InterPro" id="IPR002986">
    <property type="entry name" value="DAP_deCOOHase_LysA"/>
</dbReference>
<dbReference type="EMBL" id="CP002902">
    <property type="protein sequence ID" value="AEJ42662.1"/>
    <property type="molecule type" value="Genomic_DNA"/>
</dbReference>
<dbReference type="Pfam" id="PF02784">
    <property type="entry name" value="Orn_Arg_deC_N"/>
    <property type="match status" value="1"/>
</dbReference>
<keyword evidence="3 5" id="KW-0663">Pyridoxal phosphate</keyword>
<name>F8IE08_ALIAT</name>
<dbReference type="KEGG" id="aad:TC41_0704"/>
<comment type="subunit">
    <text evidence="5">Homodimer.</text>
</comment>
<dbReference type="InterPro" id="IPR000183">
    <property type="entry name" value="Orn/DAP/Arg_de-COase"/>
</dbReference>
<feature type="binding site" evidence="5">
    <location>
        <position position="261"/>
    </location>
    <ligand>
        <name>pyridoxal 5'-phosphate</name>
        <dbReference type="ChEBI" id="CHEBI:597326"/>
    </ligand>
</feature>
<dbReference type="CDD" id="cd06828">
    <property type="entry name" value="PLPDE_III_DapDC"/>
    <property type="match status" value="1"/>
</dbReference>
<dbReference type="AlphaFoldDB" id="F8IE08"/>
<accession>F8IE08</accession>
<dbReference type="FunFam" id="3.20.20.10:FF:000003">
    <property type="entry name" value="Diaminopimelate decarboxylase"/>
    <property type="match status" value="1"/>
</dbReference>
<evidence type="ECO:0000313" key="10">
    <source>
        <dbReference type="EMBL" id="AEJ42662.1"/>
    </source>
</evidence>
<dbReference type="PRINTS" id="PR01181">
    <property type="entry name" value="DAPDCRBXLASE"/>
</dbReference>
<dbReference type="eggNOG" id="COG0019">
    <property type="taxonomic scope" value="Bacteria"/>
</dbReference>
<evidence type="ECO:0000256" key="5">
    <source>
        <dbReference type="HAMAP-Rule" id="MF_02120"/>
    </source>
</evidence>
<dbReference type="PRINTS" id="PR01179">
    <property type="entry name" value="ODADCRBXLASE"/>
</dbReference>
<feature type="binding site" evidence="5">
    <location>
        <position position="402"/>
    </location>
    <ligand>
        <name>pyridoxal 5'-phosphate</name>
        <dbReference type="ChEBI" id="CHEBI:597326"/>
    </ligand>
</feature>
<keyword evidence="4 5" id="KW-0456">Lyase</keyword>
<dbReference type="GO" id="GO:0008836">
    <property type="term" value="F:diaminopimelate decarboxylase activity"/>
    <property type="evidence" value="ECO:0007669"/>
    <property type="project" value="UniProtKB-UniRule"/>
</dbReference>
<feature type="active site" description="Proton donor" evidence="7">
    <location>
        <position position="373"/>
    </location>
</feature>
<keyword evidence="5 8" id="KW-0457">Lysine biosynthesis</keyword>
<feature type="binding site" evidence="5">
    <location>
        <position position="374"/>
    </location>
    <ligand>
        <name>substrate</name>
    </ligand>
</feature>
<evidence type="ECO:0000256" key="7">
    <source>
        <dbReference type="PIRSR" id="PIRSR600183-50"/>
    </source>
</evidence>
<sequence>MDGVKSEHLLDVRPKVDAHFPRDEKGHLLIGGVSAVDLVERFGTPLIAYDEGLIRDTIRAFHRVFREEGVPYQISYASKAFCTMAMCQLAHEEGLGIDVVSGGELYTALAAGVPASKLHMHGNNKTPEELQYAVESGIGAVIVDNFDEIDLLDDILQATGRTVDVLVRVAPGVEAHTHDYISTGQQDSKFGFDLASQQVEEAFLRLKQVERARVVGVHAHIGSQIFDVEGFRLLADRMAGVYEDGLRRFRFPFSVLNLGGGFGIPYTDEDAPPVADLVRGVIRAAKAAFAARGMDVPILWIEPGRSIVGPAGVTLYRVGSRKVIPGVRNYVAIDGGMTDNPRLALYGAKYHACYANRAADPPDRPWSVAGKCCESGDMLIWDLPLPDPEPGDILAVFATGAYTYAMASHYNRIPKPAVVFCRHGEARLVARRETWADVARLDVPLR</sequence>
<feature type="binding site" evidence="5">
    <location>
        <position position="346"/>
    </location>
    <ligand>
        <name>substrate</name>
    </ligand>
</feature>
<evidence type="ECO:0000256" key="2">
    <source>
        <dbReference type="ARBA" id="ARBA00022793"/>
    </source>
</evidence>
<comment type="pathway">
    <text evidence="5 8">Amino-acid biosynthesis; L-lysine biosynthesis via DAP pathway; L-lysine from DL-2,6-diaminopimelate: step 1/1.</text>
</comment>
<dbReference type="Gene3D" id="2.40.37.10">
    <property type="entry name" value="Lyase, Ornithine Decarboxylase, Chain A, domain 1"/>
    <property type="match status" value="1"/>
</dbReference>
<evidence type="ECO:0000313" key="11">
    <source>
        <dbReference type="Proteomes" id="UP000000292"/>
    </source>
</evidence>
<dbReference type="SUPFAM" id="SSF50621">
    <property type="entry name" value="Alanine racemase C-terminal domain-like"/>
    <property type="match status" value="1"/>
</dbReference>
<dbReference type="PATRIC" id="fig|1048834.4.peg.662"/>
<dbReference type="UniPathway" id="UPA00034">
    <property type="reaction ID" value="UER00027"/>
</dbReference>
<reference evidence="10 11" key="1">
    <citation type="journal article" date="2011" name="J. Bacteriol.">
        <title>Complete Genome Sequence of Alicyclobacillus acidocaldarius Strain Tc-4-1.</title>
        <authorList>
            <person name="Chen Y."/>
            <person name="He Y."/>
            <person name="Zhang B."/>
            <person name="Yang J."/>
            <person name="Li W."/>
            <person name="Dong Z."/>
            <person name="Hu S."/>
        </authorList>
    </citation>
    <scope>NUCLEOTIDE SEQUENCE [LARGE SCALE GENOMIC DNA]</scope>
    <source>
        <strain evidence="10 11">Tc-4-1</strain>
    </source>
</reference>
<dbReference type="InterPro" id="IPR029066">
    <property type="entry name" value="PLP-binding_barrel"/>
</dbReference>
<comment type="similarity">
    <text evidence="5">Belongs to the Orn/Lys/Arg decarboxylase class-II family. LysA subfamily.</text>
</comment>
<evidence type="ECO:0000259" key="9">
    <source>
        <dbReference type="Pfam" id="PF02784"/>
    </source>
</evidence>
<dbReference type="SUPFAM" id="SSF51419">
    <property type="entry name" value="PLP-binding barrel"/>
    <property type="match status" value="1"/>
</dbReference>
<evidence type="ECO:0000256" key="8">
    <source>
        <dbReference type="RuleBase" id="RU003738"/>
    </source>
</evidence>
<dbReference type="PANTHER" id="PTHR43727">
    <property type="entry name" value="DIAMINOPIMELATE DECARBOXYLASE"/>
    <property type="match status" value="1"/>
</dbReference>
<dbReference type="NCBIfam" id="TIGR01048">
    <property type="entry name" value="lysA"/>
    <property type="match status" value="1"/>
</dbReference>
<dbReference type="PANTHER" id="PTHR43727:SF2">
    <property type="entry name" value="GROUP IV DECARBOXYLASE"/>
    <property type="match status" value="1"/>
</dbReference>
<dbReference type="Proteomes" id="UP000000292">
    <property type="component" value="Chromosome"/>
</dbReference>
<dbReference type="STRING" id="1048834.TC41_0704"/>
<feature type="binding site" evidence="5">
    <location>
        <position position="305"/>
    </location>
    <ligand>
        <name>substrate</name>
    </ligand>
</feature>
<dbReference type="Gene3D" id="3.20.20.10">
    <property type="entry name" value="Alanine racemase"/>
    <property type="match status" value="1"/>
</dbReference>
<keyword evidence="2 5" id="KW-0210">Decarboxylase</keyword>
<evidence type="ECO:0000256" key="3">
    <source>
        <dbReference type="ARBA" id="ARBA00022898"/>
    </source>
</evidence>
<dbReference type="InterPro" id="IPR022644">
    <property type="entry name" value="De-COase2_N"/>
</dbReference>
<dbReference type="EC" id="4.1.1.20" evidence="5 6"/>
<reference evidence="11" key="2">
    <citation type="submission" date="2011-06" db="EMBL/GenBank/DDBJ databases">
        <title>The complete genome sequence of Alicyclobacillus acidocaldarius sp. Tc-4-1.</title>
        <authorList>
            <person name="Chen Y."/>
            <person name="He Y."/>
            <person name="Dong Z."/>
            <person name="Hu S."/>
        </authorList>
    </citation>
    <scope>NUCLEOTIDE SEQUENCE [LARGE SCALE GENOMIC DNA]</scope>
    <source>
        <strain evidence="11">Tc-4-1</strain>
    </source>
</reference>
<comment type="catalytic activity">
    <reaction evidence="5 8">
        <text>meso-2,6-diaminopimelate + H(+) = L-lysine + CO2</text>
        <dbReference type="Rhea" id="RHEA:15101"/>
        <dbReference type="ChEBI" id="CHEBI:15378"/>
        <dbReference type="ChEBI" id="CHEBI:16526"/>
        <dbReference type="ChEBI" id="CHEBI:32551"/>
        <dbReference type="ChEBI" id="CHEBI:57791"/>
        <dbReference type="EC" id="4.1.1.20"/>
    </reaction>
</comment>
<feature type="binding site" evidence="5">
    <location>
        <position position="402"/>
    </location>
    <ligand>
        <name>substrate</name>
    </ligand>
</feature>
<evidence type="ECO:0000256" key="4">
    <source>
        <dbReference type="ARBA" id="ARBA00023239"/>
    </source>
</evidence>
<comment type="cofactor">
    <cofactor evidence="1 5 7 8">
        <name>pyridoxal 5'-phosphate</name>
        <dbReference type="ChEBI" id="CHEBI:597326"/>
    </cofactor>
</comment>
<dbReference type="HOGENOM" id="CLU_026444_0_1_9"/>
<organism evidence="10 11">
    <name type="scientific">Alicyclobacillus acidocaldarius (strain Tc-4-1)</name>
    <name type="common">Bacillus acidocaldarius</name>
    <dbReference type="NCBI Taxonomy" id="1048834"/>
    <lineage>
        <taxon>Bacteria</taxon>
        <taxon>Bacillati</taxon>
        <taxon>Bacillota</taxon>
        <taxon>Bacilli</taxon>
        <taxon>Bacillales</taxon>
        <taxon>Alicyclobacillaceae</taxon>
        <taxon>Alicyclobacillus</taxon>
    </lineage>
</organism>
<dbReference type="InterPro" id="IPR009006">
    <property type="entry name" value="Ala_racemase/Decarboxylase_C"/>
</dbReference>
<dbReference type="HAMAP" id="MF_02120">
    <property type="entry name" value="LysA"/>
    <property type="match status" value="1"/>
</dbReference>
<feature type="binding site" evidence="5">
    <location>
        <position position="342"/>
    </location>
    <ligand>
        <name>substrate</name>
    </ligand>
</feature>
<feature type="modified residue" description="N6-(pyridoxal phosphate)lysine" evidence="5 7">
    <location>
        <position position="79"/>
    </location>
</feature>
<dbReference type="GO" id="GO:0009089">
    <property type="term" value="P:lysine biosynthetic process via diaminopimelate"/>
    <property type="evidence" value="ECO:0007669"/>
    <property type="project" value="UniProtKB-UniRule"/>
</dbReference>
<gene>
    <name evidence="5 10" type="primary">lysA</name>
    <name evidence="10" type="ordered locus">TC41_0704</name>
</gene>
<comment type="function">
    <text evidence="5">Specifically catalyzes the decarboxylation of meso-diaminopimelate (meso-DAP) to L-lysine.</text>
</comment>
<evidence type="ECO:0000256" key="6">
    <source>
        <dbReference type="NCBIfam" id="TIGR01048"/>
    </source>
</evidence>
<feature type="binding site" evidence="5">
    <location>
        <begin position="302"/>
        <end position="305"/>
    </location>
    <ligand>
        <name>pyridoxal 5'-phosphate</name>
        <dbReference type="ChEBI" id="CHEBI:597326"/>
    </ligand>
</feature>
<keyword evidence="5" id="KW-0028">Amino-acid biosynthesis</keyword>